<evidence type="ECO:0000313" key="5">
    <source>
        <dbReference type="EMBL" id="PZR11167.1"/>
    </source>
</evidence>
<dbReference type="Pfam" id="PF12833">
    <property type="entry name" value="HTH_18"/>
    <property type="match status" value="1"/>
</dbReference>
<organism evidence="5 6">
    <name type="scientific">Archangium gephyra</name>
    <dbReference type="NCBI Taxonomy" id="48"/>
    <lineage>
        <taxon>Bacteria</taxon>
        <taxon>Pseudomonadati</taxon>
        <taxon>Myxococcota</taxon>
        <taxon>Myxococcia</taxon>
        <taxon>Myxococcales</taxon>
        <taxon>Cystobacterineae</taxon>
        <taxon>Archangiaceae</taxon>
        <taxon>Archangium</taxon>
    </lineage>
</organism>
<dbReference type="AlphaFoldDB" id="A0A2W5TB75"/>
<keyword evidence="1" id="KW-0805">Transcription regulation</keyword>
<dbReference type="PROSITE" id="PS01124">
    <property type="entry name" value="HTH_ARAC_FAMILY_2"/>
    <property type="match status" value="1"/>
</dbReference>
<name>A0A2W5TB75_9BACT</name>
<dbReference type="SUPFAM" id="SSF46689">
    <property type="entry name" value="Homeodomain-like"/>
    <property type="match status" value="1"/>
</dbReference>
<keyword evidence="3" id="KW-0804">Transcription</keyword>
<dbReference type="PRINTS" id="PR00032">
    <property type="entry name" value="HTHARAC"/>
</dbReference>
<reference evidence="5 6" key="1">
    <citation type="submission" date="2017-08" db="EMBL/GenBank/DDBJ databases">
        <title>Infants hospitalized years apart are colonized by the same room-sourced microbial strains.</title>
        <authorList>
            <person name="Brooks B."/>
            <person name="Olm M.R."/>
            <person name="Firek B.A."/>
            <person name="Baker R."/>
            <person name="Thomas B.C."/>
            <person name="Morowitz M.J."/>
            <person name="Banfield J.F."/>
        </authorList>
    </citation>
    <scope>NUCLEOTIDE SEQUENCE [LARGE SCALE GENOMIC DNA]</scope>
    <source>
        <strain evidence="5">S2_003_000_R2_14</strain>
    </source>
</reference>
<dbReference type="InterPro" id="IPR009057">
    <property type="entry name" value="Homeodomain-like_sf"/>
</dbReference>
<accession>A0A2W5TB75</accession>
<gene>
    <name evidence="5" type="ORF">DI536_18705</name>
</gene>
<dbReference type="InterPro" id="IPR018060">
    <property type="entry name" value="HTH_AraC"/>
</dbReference>
<dbReference type="Gene3D" id="1.10.10.60">
    <property type="entry name" value="Homeodomain-like"/>
    <property type="match status" value="1"/>
</dbReference>
<feature type="domain" description="HTH araC/xylS-type" evidence="4">
    <location>
        <begin position="171"/>
        <end position="268"/>
    </location>
</feature>
<keyword evidence="2" id="KW-0238">DNA-binding</keyword>
<protein>
    <recommendedName>
        <fullName evidence="4">HTH araC/xylS-type domain-containing protein</fullName>
    </recommendedName>
</protein>
<comment type="caution">
    <text evidence="5">The sequence shown here is derived from an EMBL/GenBank/DDBJ whole genome shotgun (WGS) entry which is preliminary data.</text>
</comment>
<evidence type="ECO:0000256" key="3">
    <source>
        <dbReference type="ARBA" id="ARBA00023163"/>
    </source>
</evidence>
<sequence length="286" mass="32161">MSTRKPSPAERIAEVTSGPATHVAVHQREADPTFAGVEWISAGLMHVQRGKKVLRSGEDTATVRAGELVWIAPGTRLDVRNETDRGEYRAEGLLINPSVLVELRTRKNESPARFRRIRLEESPELIDAHRRCVDALISKLPSEVIRFRVLEMLAWLVELGVDLNPGASTRFQLKRLFMSAPSRAWKMRDVAKALAMSEDTLHRRLTRERTAFQALLTEVRMDRAASLVWTTDLPVGHVAMEVGYTSASRFSARFQERFGVLPSRLRARKDLSARELKRAATAAATE</sequence>
<evidence type="ECO:0000313" key="6">
    <source>
        <dbReference type="Proteomes" id="UP000249061"/>
    </source>
</evidence>
<evidence type="ECO:0000259" key="4">
    <source>
        <dbReference type="PROSITE" id="PS01124"/>
    </source>
</evidence>
<evidence type="ECO:0000256" key="1">
    <source>
        <dbReference type="ARBA" id="ARBA00023015"/>
    </source>
</evidence>
<dbReference type="InterPro" id="IPR020449">
    <property type="entry name" value="Tscrpt_reg_AraC-type_HTH"/>
</dbReference>
<dbReference type="GO" id="GO:0005829">
    <property type="term" value="C:cytosol"/>
    <property type="evidence" value="ECO:0007669"/>
    <property type="project" value="TreeGrafter"/>
</dbReference>
<dbReference type="GO" id="GO:0000976">
    <property type="term" value="F:transcription cis-regulatory region binding"/>
    <property type="evidence" value="ECO:0007669"/>
    <property type="project" value="TreeGrafter"/>
</dbReference>
<dbReference type="PANTHER" id="PTHR47894">
    <property type="entry name" value="HTH-TYPE TRANSCRIPTIONAL REGULATOR GADX"/>
    <property type="match status" value="1"/>
</dbReference>
<proteinExistence type="predicted"/>
<dbReference type="SMART" id="SM00342">
    <property type="entry name" value="HTH_ARAC"/>
    <property type="match status" value="1"/>
</dbReference>
<dbReference type="EMBL" id="QFQP01000015">
    <property type="protein sequence ID" value="PZR11167.1"/>
    <property type="molecule type" value="Genomic_DNA"/>
</dbReference>
<dbReference type="GO" id="GO:0003700">
    <property type="term" value="F:DNA-binding transcription factor activity"/>
    <property type="evidence" value="ECO:0007669"/>
    <property type="project" value="InterPro"/>
</dbReference>
<evidence type="ECO:0000256" key="2">
    <source>
        <dbReference type="ARBA" id="ARBA00023125"/>
    </source>
</evidence>
<dbReference type="PANTHER" id="PTHR47894:SF4">
    <property type="entry name" value="HTH-TYPE TRANSCRIPTIONAL REGULATOR GADX"/>
    <property type="match status" value="1"/>
</dbReference>
<dbReference type="Proteomes" id="UP000249061">
    <property type="component" value="Unassembled WGS sequence"/>
</dbReference>